<dbReference type="OrthoDB" id="18481at2157"/>
<dbReference type="SUPFAM" id="SSF54001">
    <property type="entry name" value="Cysteine proteinases"/>
    <property type="match status" value="1"/>
</dbReference>
<feature type="domain" description="Big-1" evidence="3">
    <location>
        <begin position="389"/>
        <end position="472"/>
    </location>
</feature>
<dbReference type="InterPro" id="IPR003344">
    <property type="entry name" value="Big_1_dom"/>
</dbReference>
<feature type="domain" description="Transglutaminase-like" evidence="2">
    <location>
        <begin position="1064"/>
        <end position="1125"/>
    </location>
</feature>
<dbReference type="Pfam" id="PF01841">
    <property type="entry name" value="Transglut_core"/>
    <property type="match status" value="1"/>
</dbReference>
<evidence type="ECO:0000259" key="2">
    <source>
        <dbReference type="SMART" id="SM00460"/>
    </source>
</evidence>
<dbReference type="SUPFAM" id="SSF49464">
    <property type="entry name" value="Carboxypeptidase regulatory domain-like"/>
    <property type="match status" value="1"/>
</dbReference>
<dbReference type="Gene3D" id="2.60.40.10">
    <property type="entry name" value="Immunoglobulins"/>
    <property type="match status" value="6"/>
</dbReference>
<evidence type="ECO:0000259" key="3">
    <source>
        <dbReference type="SMART" id="SM00634"/>
    </source>
</evidence>
<dbReference type="SMART" id="SM00460">
    <property type="entry name" value="TGc"/>
    <property type="match status" value="1"/>
</dbReference>
<name>A0A2U1S7A4_9EURY</name>
<dbReference type="Gene3D" id="3.10.620.30">
    <property type="match status" value="1"/>
</dbReference>
<keyword evidence="5" id="KW-1185">Reference proteome</keyword>
<dbReference type="PANTHER" id="PTHR33490">
    <property type="entry name" value="BLR5614 PROTEIN-RELATED"/>
    <property type="match status" value="1"/>
</dbReference>
<feature type="domain" description="Big-1" evidence="3">
    <location>
        <begin position="225"/>
        <end position="304"/>
    </location>
</feature>
<dbReference type="Proteomes" id="UP000245577">
    <property type="component" value="Unassembled WGS sequence"/>
</dbReference>
<evidence type="ECO:0000313" key="5">
    <source>
        <dbReference type="Proteomes" id="UP000245577"/>
    </source>
</evidence>
<feature type="domain" description="Big-1" evidence="3">
    <location>
        <begin position="309"/>
        <end position="388"/>
    </location>
</feature>
<accession>A0A2U1S7A4</accession>
<dbReference type="RefSeq" id="WP_116669643.1">
    <property type="nucleotide sequence ID" value="NZ_MZGU01000004.1"/>
</dbReference>
<sequence length="1152" mass="125506">MRNRGGNISLKYKTFIASVLIVFFVSLGAVYASDADNVTIDNSNLIQDDSMLSSYNLEVSSNNSISENNLISSHNDNLIENSSSSSESYDENINNDNSSYVEEDYPINVEDAQNTQIISEDTNSTNNDLNSTNQTYFDSENLILYYKNGTQWIITLYDNNGNPLANQNVSFIINGGIYYRVTDEFGNAYLNINLNPGNYSITSIFNGNEFYAGTNITNNITVLPTISGSDVVKYYKNGTQYYAVALDGNGNPLVGVDITFNINGVMYTRVTNEEGIAMLSINLNPGNYIITAIHPNGLMISNNVTVLPTISGSDVVKYYKNGTQYYAVALDGNGNPLVGVNVTFNINGVMYTRVTNEEGIAMLSINLNPGNYIITAIHPNGLMISNNITVLSTVMGEDIIKEYRNGTQYYAVALDGNGNPLVGVNVTFNINGVMYTMVTNEEGIAKLNINLDPGNYIITVIHPNGQMISNNIVIIPANIVITSNTTILVGNDKKYTVTLKTVGGSPVSSAEVYFYINNNRYVVVTNELGEATLDLSSLPLGEYTIEIVFAGDYRFNSANASDNLLLINSTTILDGEDIVIEYQDGSTFDVYLTDLEGNPLVGETIIFQINGVTYKVVTDENGKASFDCRNLTPGIYNITYSYSTKGQPDYNNLSSTITVTKQTVDISGDDIVLLPGDGSYFEVLVTSKDGTPLSNVAVDIIINGVTYSRYTDENGIARLQINLGIGYYDVYYAVTDDLYSANNGSNKILVNGSIMTSNETSVNFGSDSYFTVKITDAYGRPIVGATIRFVISNGETLYAVTDENGIARISLSDLPIGDYNISYFYDVENAFKQSGMNSVHVVGSISIDDMISAAETVKEYIENNHALPETVVVGSFTYTMSEFLYLLAVATINMDQGNFDNIFAIDVDSPDSPVSSGSLGNLYDYASVAQAIVDFINQNGKAPNSINSNLGDIGYENLIYAFARVVAYYGNNGVMPNYVAIKSVSTIDVPDSPLNSPNTITNLDPYKGATTNCQVNDPAIQSLAQSLTEGITGELEKATAIYNYVRDNIRYATYWDTAYGAKGTLDRKIGNCCDQAHLLSALLRASGFATRYVHGVCSFTSGSTYGHVWVQVLIGDTWVVADPTSSRNSLGDVNNWNNYGYTLNGYYATLPF</sequence>
<dbReference type="EMBL" id="MZGU01000004">
    <property type="protein sequence ID" value="PWB86003.1"/>
    <property type="molecule type" value="Genomic_DNA"/>
</dbReference>
<dbReference type="SUPFAM" id="SSF49373">
    <property type="entry name" value="Invasin/intimin cell-adhesion fragments"/>
    <property type="match status" value="4"/>
</dbReference>
<proteinExistence type="inferred from homology"/>
<dbReference type="InterPro" id="IPR038765">
    <property type="entry name" value="Papain-like_cys_pep_sf"/>
</dbReference>
<dbReference type="InterPro" id="IPR002931">
    <property type="entry name" value="Transglutaminase-like"/>
</dbReference>
<evidence type="ECO:0000313" key="4">
    <source>
        <dbReference type="EMBL" id="PWB86003.1"/>
    </source>
</evidence>
<dbReference type="InterPro" id="IPR008969">
    <property type="entry name" value="CarboxyPept-like_regulatory"/>
</dbReference>
<protein>
    <submittedName>
        <fullName evidence="4">Bacterial Ig-like domain (Group 1)</fullName>
    </submittedName>
</protein>
<reference evidence="4 5" key="1">
    <citation type="submission" date="2017-03" db="EMBL/GenBank/DDBJ databases">
        <title>Genome sequence of Methanobrevibacter wosei.</title>
        <authorList>
            <person name="Poehlein A."/>
            <person name="Seedorf H."/>
            <person name="Daniel R."/>
        </authorList>
    </citation>
    <scope>NUCLEOTIDE SEQUENCE [LARGE SCALE GENOMIC DNA]</scope>
    <source>
        <strain evidence="4 5">DSM 11979</strain>
    </source>
</reference>
<dbReference type="InterPro" id="IPR018975">
    <property type="entry name" value="Pseudomurein-binding_repeat"/>
</dbReference>
<comment type="similarity">
    <text evidence="1">Belongs to the intimin/invasin family.</text>
</comment>
<evidence type="ECO:0000256" key="1">
    <source>
        <dbReference type="ARBA" id="ARBA00010116"/>
    </source>
</evidence>
<dbReference type="SMART" id="SM00634">
    <property type="entry name" value="BID_1"/>
    <property type="match status" value="5"/>
</dbReference>
<dbReference type="InterPro" id="IPR008964">
    <property type="entry name" value="Invasin/intimin_cell_adhesion"/>
</dbReference>
<comment type="caution">
    <text evidence="4">The sequence shown here is derived from an EMBL/GenBank/DDBJ whole genome shotgun (WGS) entry which is preliminary data.</text>
</comment>
<organism evidence="4 5">
    <name type="scientific">Methanobrevibacter woesei</name>
    <dbReference type="NCBI Taxonomy" id="190976"/>
    <lineage>
        <taxon>Archaea</taxon>
        <taxon>Methanobacteriati</taxon>
        <taxon>Methanobacteriota</taxon>
        <taxon>Methanomada group</taxon>
        <taxon>Methanobacteria</taxon>
        <taxon>Methanobacteriales</taxon>
        <taxon>Methanobacteriaceae</taxon>
        <taxon>Methanobrevibacter</taxon>
    </lineage>
</organism>
<dbReference type="InterPro" id="IPR013783">
    <property type="entry name" value="Ig-like_fold"/>
</dbReference>
<gene>
    <name evidence="4" type="ORF">MBBWO_08560</name>
</gene>
<dbReference type="AlphaFoldDB" id="A0A2U1S7A4"/>
<feature type="domain" description="Big-1" evidence="3">
    <location>
        <begin position="737"/>
        <end position="834"/>
    </location>
</feature>
<dbReference type="Pfam" id="PF09373">
    <property type="entry name" value="PMBR"/>
    <property type="match status" value="1"/>
</dbReference>
<feature type="domain" description="Big-1" evidence="3">
    <location>
        <begin position="476"/>
        <end position="558"/>
    </location>
</feature>